<reference evidence="16 17" key="1">
    <citation type="journal article" date="2017" name="Nat. Ecol. Evol.">
        <title>Scallop genome provides insights into evolution of bilaterian karyotype and development.</title>
        <authorList>
            <person name="Wang S."/>
            <person name="Zhang J."/>
            <person name="Jiao W."/>
            <person name="Li J."/>
            <person name="Xun X."/>
            <person name="Sun Y."/>
            <person name="Guo X."/>
            <person name="Huan P."/>
            <person name="Dong B."/>
            <person name="Zhang L."/>
            <person name="Hu X."/>
            <person name="Sun X."/>
            <person name="Wang J."/>
            <person name="Zhao C."/>
            <person name="Wang Y."/>
            <person name="Wang D."/>
            <person name="Huang X."/>
            <person name="Wang R."/>
            <person name="Lv J."/>
            <person name="Li Y."/>
            <person name="Zhang Z."/>
            <person name="Liu B."/>
            <person name="Lu W."/>
            <person name="Hui Y."/>
            <person name="Liang J."/>
            <person name="Zhou Z."/>
            <person name="Hou R."/>
            <person name="Li X."/>
            <person name="Liu Y."/>
            <person name="Li H."/>
            <person name="Ning X."/>
            <person name="Lin Y."/>
            <person name="Zhao L."/>
            <person name="Xing Q."/>
            <person name="Dou J."/>
            <person name="Li Y."/>
            <person name="Mao J."/>
            <person name="Guo H."/>
            <person name="Dou H."/>
            <person name="Li T."/>
            <person name="Mu C."/>
            <person name="Jiang W."/>
            <person name="Fu Q."/>
            <person name="Fu X."/>
            <person name="Miao Y."/>
            <person name="Liu J."/>
            <person name="Yu Q."/>
            <person name="Li R."/>
            <person name="Liao H."/>
            <person name="Li X."/>
            <person name="Kong Y."/>
            <person name="Jiang Z."/>
            <person name="Chourrout D."/>
            <person name="Li R."/>
            <person name="Bao Z."/>
        </authorList>
    </citation>
    <scope>NUCLEOTIDE SEQUENCE [LARGE SCALE GENOMIC DNA]</scope>
    <source>
        <strain evidence="16 17">PY_sf001</strain>
    </source>
</reference>
<gene>
    <name evidence="16" type="ORF">KP79_PYT06778</name>
</gene>
<dbReference type="GO" id="GO:0005759">
    <property type="term" value="C:mitochondrial matrix"/>
    <property type="evidence" value="ECO:0007669"/>
    <property type="project" value="UniProtKB-SubCell"/>
</dbReference>
<dbReference type="GO" id="GO:0004830">
    <property type="term" value="F:tryptophan-tRNA ligase activity"/>
    <property type="evidence" value="ECO:0007669"/>
    <property type="project" value="UniProtKB-EC"/>
</dbReference>
<keyword evidence="7 14" id="KW-0648">Protein biosynthesis</keyword>
<dbReference type="PRINTS" id="PR01039">
    <property type="entry name" value="TRNASYNTHTRP"/>
</dbReference>
<evidence type="ECO:0000256" key="10">
    <source>
        <dbReference type="ARBA" id="ARBA00049929"/>
    </source>
</evidence>
<evidence type="ECO:0000256" key="1">
    <source>
        <dbReference type="ARBA" id="ARBA00004305"/>
    </source>
</evidence>
<dbReference type="InterPro" id="IPR001412">
    <property type="entry name" value="aa-tRNA-synth_I_CS"/>
</dbReference>
<name>A0A210QFQ6_MIZYE</name>
<feature type="region of interest" description="Disordered" evidence="15">
    <location>
        <begin position="222"/>
        <end position="243"/>
    </location>
</feature>
<keyword evidence="4 14" id="KW-0436">Ligase</keyword>
<dbReference type="GO" id="GO:0005524">
    <property type="term" value="F:ATP binding"/>
    <property type="evidence" value="ECO:0007669"/>
    <property type="project" value="UniProtKB-KW"/>
</dbReference>
<dbReference type="PROSITE" id="PS00178">
    <property type="entry name" value="AA_TRNA_LIGASE_I"/>
    <property type="match status" value="1"/>
</dbReference>
<dbReference type="CDD" id="cd00806">
    <property type="entry name" value="TrpRS_core"/>
    <property type="match status" value="1"/>
</dbReference>
<keyword evidence="5 14" id="KW-0547">Nucleotide-binding</keyword>
<comment type="subcellular location">
    <subcellularLocation>
        <location evidence="1">Mitochondrion matrix</location>
    </subcellularLocation>
</comment>
<evidence type="ECO:0000256" key="15">
    <source>
        <dbReference type="SAM" id="MobiDB-lite"/>
    </source>
</evidence>
<evidence type="ECO:0000256" key="3">
    <source>
        <dbReference type="ARBA" id="ARBA00013161"/>
    </source>
</evidence>
<dbReference type="Proteomes" id="UP000242188">
    <property type="component" value="Unassembled WGS sequence"/>
</dbReference>
<evidence type="ECO:0000313" key="16">
    <source>
        <dbReference type="EMBL" id="OWF47575.1"/>
    </source>
</evidence>
<comment type="caution">
    <text evidence="16">The sequence shown here is derived from an EMBL/GenBank/DDBJ whole genome shotgun (WGS) entry which is preliminary data.</text>
</comment>
<dbReference type="HAMAP" id="MF_00140_B">
    <property type="entry name" value="Trp_tRNA_synth_B"/>
    <property type="match status" value="1"/>
</dbReference>
<keyword evidence="8 14" id="KW-0030">Aminoacyl-tRNA synthetase</keyword>
<sequence length="360" mass="40381">MALSSRFMLLNVQSTRRLAKRCLCSSINNENVTFPERVFSGIQPTGIPHIGNYFGAIKNWIRLQDTHSSVMYSIVDLHSVTVPQDPAILRENIMSMTACLLACGIDPDRGILFQQSQVPYHTELAWILGCQCTLSRLAHLPTWKEKSAATKDALLGLYTYPVLQAADILLYKGTEVPVGEDQFCHIELARALAKLFNNRFGHLFPQPSILLTDLPRIKSFRQPDKKMSKSEANPNSRIDLTDSPDEIRRKVKKAVVDSHSELTYDTDNRPGISNLIGLECAITQKSPSQVCEENTGVLTGQYKLKLADLLIEELTPIRLQMERLLSDRHHLSGVIKKGRDRAMEIAEPNIAEVKSLVGFM</sequence>
<dbReference type="InterPro" id="IPR002305">
    <property type="entry name" value="aa-tRNA-synth_Ic"/>
</dbReference>
<evidence type="ECO:0000256" key="14">
    <source>
        <dbReference type="RuleBase" id="RU363036"/>
    </source>
</evidence>
<protein>
    <recommendedName>
        <fullName evidence="12">Tryptophan--tRNA ligase, mitochondrial</fullName>
        <ecNumber evidence="3">6.1.1.2</ecNumber>
    </recommendedName>
    <alternativeName>
        <fullName evidence="13">(Mt)TrpRS</fullName>
    </alternativeName>
    <alternativeName>
        <fullName evidence="9">Tryptophanyl-tRNA synthetase</fullName>
    </alternativeName>
</protein>
<evidence type="ECO:0000313" key="17">
    <source>
        <dbReference type="Proteomes" id="UP000242188"/>
    </source>
</evidence>
<evidence type="ECO:0000256" key="2">
    <source>
        <dbReference type="ARBA" id="ARBA00005594"/>
    </source>
</evidence>
<evidence type="ECO:0000256" key="7">
    <source>
        <dbReference type="ARBA" id="ARBA00022917"/>
    </source>
</evidence>
<dbReference type="Pfam" id="PF00579">
    <property type="entry name" value="tRNA-synt_1b"/>
    <property type="match status" value="1"/>
</dbReference>
<proteinExistence type="inferred from homology"/>
<evidence type="ECO:0000256" key="13">
    <source>
        <dbReference type="ARBA" id="ARBA00080951"/>
    </source>
</evidence>
<dbReference type="Gene3D" id="3.40.50.620">
    <property type="entry name" value="HUPs"/>
    <property type="match status" value="1"/>
</dbReference>
<dbReference type="AlphaFoldDB" id="A0A210QFQ6"/>
<dbReference type="OrthoDB" id="15808at2759"/>
<comment type="function">
    <text evidence="11">Catalyzes the attachment of tryptophan to tRNA(Trp) in a two-step reaction: tryptophan is first activated by ATP to form Trp-AMP and then transferred to the acceptor end of tRNA(Trp).</text>
</comment>
<dbReference type="InterPro" id="IPR002306">
    <property type="entry name" value="Trp-tRNA-ligase"/>
</dbReference>
<evidence type="ECO:0000256" key="6">
    <source>
        <dbReference type="ARBA" id="ARBA00022840"/>
    </source>
</evidence>
<keyword evidence="6 14" id="KW-0067">ATP-binding</keyword>
<keyword evidence="17" id="KW-1185">Reference proteome</keyword>
<evidence type="ECO:0000256" key="8">
    <source>
        <dbReference type="ARBA" id="ARBA00023146"/>
    </source>
</evidence>
<accession>A0A210QFQ6</accession>
<dbReference type="PANTHER" id="PTHR43766:SF1">
    <property type="entry name" value="TRYPTOPHAN--TRNA LIGASE, MITOCHONDRIAL"/>
    <property type="match status" value="1"/>
</dbReference>
<comment type="catalytic activity">
    <reaction evidence="10">
        <text>tRNA(Trp) + L-tryptophan + ATP = L-tryptophyl-tRNA(Trp) + AMP + diphosphate + H(+)</text>
        <dbReference type="Rhea" id="RHEA:24080"/>
        <dbReference type="Rhea" id="RHEA-COMP:9671"/>
        <dbReference type="Rhea" id="RHEA-COMP:9705"/>
        <dbReference type="ChEBI" id="CHEBI:15378"/>
        <dbReference type="ChEBI" id="CHEBI:30616"/>
        <dbReference type="ChEBI" id="CHEBI:33019"/>
        <dbReference type="ChEBI" id="CHEBI:57912"/>
        <dbReference type="ChEBI" id="CHEBI:78442"/>
        <dbReference type="ChEBI" id="CHEBI:78535"/>
        <dbReference type="ChEBI" id="CHEBI:456215"/>
        <dbReference type="EC" id="6.1.1.2"/>
    </reaction>
</comment>
<comment type="similarity">
    <text evidence="2 14">Belongs to the class-I aminoacyl-tRNA synthetase family.</text>
</comment>
<dbReference type="EMBL" id="NEDP02003858">
    <property type="protein sequence ID" value="OWF47575.1"/>
    <property type="molecule type" value="Genomic_DNA"/>
</dbReference>
<evidence type="ECO:0000256" key="11">
    <source>
        <dbReference type="ARBA" id="ARBA00059972"/>
    </source>
</evidence>
<dbReference type="FunFam" id="3.40.50.620:FF:000082">
    <property type="entry name" value="MSW1p Mitochondrial tryptophanyl-tRNA synthetase"/>
    <property type="match status" value="1"/>
</dbReference>
<evidence type="ECO:0000256" key="4">
    <source>
        <dbReference type="ARBA" id="ARBA00022598"/>
    </source>
</evidence>
<dbReference type="PANTHER" id="PTHR43766">
    <property type="entry name" value="TRYPTOPHAN--TRNA LIGASE, MITOCHONDRIAL"/>
    <property type="match status" value="1"/>
</dbReference>
<dbReference type="GO" id="GO:0070183">
    <property type="term" value="P:mitochondrial tryptophanyl-tRNA aminoacylation"/>
    <property type="evidence" value="ECO:0007669"/>
    <property type="project" value="TreeGrafter"/>
</dbReference>
<dbReference type="STRING" id="6573.A0A210QFQ6"/>
<dbReference type="InterPro" id="IPR014729">
    <property type="entry name" value="Rossmann-like_a/b/a_fold"/>
</dbReference>
<dbReference type="FunFam" id="1.10.240.10:FF:000002">
    <property type="entry name" value="Tryptophan--tRNA ligase"/>
    <property type="match status" value="1"/>
</dbReference>
<dbReference type="InterPro" id="IPR050203">
    <property type="entry name" value="Trp-tRNA_synthetase"/>
</dbReference>
<evidence type="ECO:0000256" key="5">
    <source>
        <dbReference type="ARBA" id="ARBA00022741"/>
    </source>
</evidence>
<evidence type="ECO:0000256" key="12">
    <source>
        <dbReference type="ARBA" id="ARBA00069760"/>
    </source>
</evidence>
<dbReference type="Gene3D" id="1.10.240.10">
    <property type="entry name" value="Tyrosyl-Transfer RNA Synthetase"/>
    <property type="match status" value="1"/>
</dbReference>
<evidence type="ECO:0000256" key="9">
    <source>
        <dbReference type="ARBA" id="ARBA00030268"/>
    </source>
</evidence>
<dbReference type="EC" id="6.1.1.2" evidence="3"/>
<dbReference type="NCBIfam" id="TIGR00233">
    <property type="entry name" value="trpS"/>
    <property type="match status" value="1"/>
</dbReference>
<dbReference type="SUPFAM" id="SSF52374">
    <property type="entry name" value="Nucleotidylyl transferase"/>
    <property type="match status" value="1"/>
</dbReference>
<dbReference type="InterPro" id="IPR024109">
    <property type="entry name" value="Trp-tRNA-ligase_bac-type"/>
</dbReference>
<organism evidence="16 17">
    <name type="scientific">Mizuhopecten yessoensis</name>
    <name type="common">Japanese scallop</name>
    <name type="synonym">Patinopecten yessoensis</name>
    <dbReference type="NCBI Taxonomy" id="6573"/>
    <lineage>
        <taxon>Eukaryota</taxon>
        <taxon>Metazoa</taxon>
        <taxon>Spiralia</taxon>
        <taxon>Lophotrochozoa</taxon>
        <taxon>Mollusca</taxon>
        <taxon>Bivalvia</taxon>
        <taxon>Autobranchia</taxon>
        <taxon>Pteriomorphia</taxon>
        <taxon>Pectinida</taxon>
        <taxon>Pectinoidea</taxon>
        <taxon>Pectinidae</taxon>
        <taxon>Mizuhopecten</taxon>
    </lineage>
</organism>